<dbReference type="EMBL" id="JBHTLK010000219">
    <property type="protein sequence ID" value="MFD1151229.1"/>
    <property type="molecule type" value="Genomic_DNA"/>
</dbReference>
<dbReference type="RefSeq" id="WP_380728050.1">
    <property type="nucleotide sequence ID" value="NZ_JBHTLK010000219.1"/>
</dbReference>
<keyword evidence="2" id="KW-0732">Signal</keyword>
<dbReference type="SUPFAM" id="SSF53474">
    <property type="entry name" value="alpha/beta-Hydrolases"/>
    <property type="match status" value="1"/>
</dbReference>
<dbReference type="InterPro" id="IPR029058">
    <property type="entry name" value="AB_hydrolase_fold"/>
</dbReference>
<feature type="signal peptide" evidence="2">
    <location>
        <begin position="1"/>
        <end position="26"/>
    </location>
</feature>
<feature type="region of interest" description="Disordered" evidence="1">
    <location>
        <begin position="25"/>
        <end position="52"/>
    </location>
</feature>
<dbReference type="Proteomes" id="UP001597168">
    <property type="component" value="Unassembled WGS sequence"/>
</dbReference>
<evidence type="ECO:0000256" key="1">
    <source>
        <dbReference type="SAM" id="MobiDB-lite"/>
    </source>
</evidence>
<evidence type="ECO:0000313" key="4">
    <source>
        <dbReference type="Proteomes" id="UP001597168"/>
    </source>
</evidence>
<comment type="caution">
    <text evidence="3">The sequence shown here is derived from an EMBL/GenBank/DDBJ whole genome shotgun (WGS) entry which is preliminary data.</text>
</comment>
<dbReference type="PROSITE" id="PS51257">
    <property type="entry name" value="PROKAR_LIPOPROTEIN"/>
    <property type="match status" value="1"/>
</dbReference>
<organism evidence="3 4">
    <name type="scientific">Saccharothrix hoggarensis</name>
    <dbReference type="NCBI Taxonomy" id="913853"/>
    <lineage>
        <taxon>Bacteria</taxon>
        <taxon>Bacillati</taxon>
        <taxon>Actinomycetota</taxon>
        <taxon>Actinomycetes</taxon>
        <taxon>Pseudonocardiales</taxon>
        <taxon>Pseudonocardiaceae</taxon>
        <taxon>Saccharothrix</taxon>
    </lineage>
</organism>
<dbReference type="InterPro" id="IPR053145">
    <property type="entry name" value="AB_hydrolase_Est10"/>
</dbReference>
<dbReference type="GO" id="GO:0016787">
    <property type="term" value="F:hydrolase activity"/>
    <property type="evidence" value="ECO:0007669"/>
    <property type="project" value="UniProtKB-KW"/>
</dbReference>
<proteinExistence type="predicted"/>
<reference evidence="4" key="1">
    <citation type="journal article" date="2019" name="Int. J. Syst. Evol. Microbiol.">
        <title>The Global Catalogue of Microorganisms (GCM) 10K type strain sequencing project: providing services to taxonomists for standard genome sequencing and annotation.</title>
        <authorList>
            <consortium name="The Broad Institute Genomics Platform"/>
            <consortium name="The Broad Institute Genome Sequencing Center for Infectious Disease"/>
            <person name="Wu L."/>
            <person name="Ma J."/>
        </authorList>
    </citation>
    <scope>NUCLEOTIDE SEQUENCE [LARGE SCALE GENOMIC DNA]</scope>
    <source>
        <strain evidence="4">CCUG 60214</strain>
    </source>
</reference>
<evidence type="ECO:0000256" key="2">
    <source>
        <dbReference type="SAM" id="SignalP"/>
    </source>
</evidence>
<accession>A0ABW3R2X8</accession>
<keyword evidence="4" id="KW-1185">Reference proteome</keyword>
<name>A0ABW3R2X8_9PSEU</name>
<evidence type="ECO:0000313" key="3">
    <source>
        <dbReference type="EMBL" id="MFD1151229.1"/>
    </source>
</evidence>
<feature type="chain" id="PRO_5046912082" evidence="2">
    <location>
        <begin position="27"/>
        <end position="140"/>
    </location>
</feature>
<sequence>MLPTHKSAVLAALIAACALAPAPASAEPAAPTTTEVTFPSRGHTLHGTVVAPADHSGERPAVVIVAGAGSTHRDDYRREAETFARAGITALVYDKAPGYSRATSTFADLADDALAGVRLLRGSPGVNPSLVGLWGRSQGG</sequence>
<keyword evidence="3" id="KW-0378">Hydrolase</keyword>
<dbReference type="PANTHER" id="PTHR43265">
    <property type="entry name" value="ESTERASE ESTD"/>
    <property type="match status" value="1"/>
</dbReference>
<dbReference type="PANTHER" id="PTHR43265:SF1">
    <property type="entry name" value="ESTERASE ESTD"/>
    <property type="match status" value="1"/>
</dbReference>
<dbReference type="EC" id="3.4.-.-" evidence="3"/>
<gene>
    <name evidence="3" type="ORF">ACFQ3T_29210</name>
</gene>
<dbReference type="Gene3D" id="3.40.50.1820">
    <property type="entry name" value="alpha/beta hydrolase"/>
    <property type="match status" value="1"/>
</dbReference>
<protein>
    <submittedName>
        <fullName evidence="3">Alpha/beta hydrolase family protein</fullName>
        <ecNumber evidence="3">3.4.-.-</ecNumber>
    </submittedName>
</protein>